<comment type="caution">
    <text evidence="1">The sequence shown here is derived from an EMBL/GenBank/DDBJ whole genome shotgun (WGS) entry which is preliminary data.</text>
</comment>
<dbReference type="RefSeq" id="WP_283405237.1">
    <property type="nucleotide sequence ID" value="NZ_FXUI01000002.1"/>
</dbReference>
<protein>
    <recommendedName>
        <fullName evidence="3">DUF4760 domain-containing protein</fullName>
    </recommendedName>
</protein>
<evidence type="ECO:0000313" key="2">
    <source>
        <dbReference type="Proteomes" id="UP001157910"/>
    </source>
</evidence>
<reference evidence="1 2" key="1">
    <citation type="submission" date="2017-05" db="EMBL/GenBank/DDBJ databases">
        <authorList>
            <person name="Varghese N."/>
            <person name="Submissions S."/>
        </authorList>
    </citation>
    <scope>NUCLEOTIDE SEQUENCE [LARGE SCALE GENOMIC DNA]</scope>
    <source>
        <strain evidence="1 2">SM16</strain>
    </source>
</reference>
<sequence>MQTLSSTEIVLGVAIVALFAGLAVAAFRTRYSVRRQAGPDNRWMAAALAAPGEERTPVRGRKPSADRDIRPLTAFRRDRFVQAWRDIRARYDRDPAGAVKCADMLLAEIITARGHSVVEADRGPDLSAPCGEMRTLYATGHRIAQKAVRHEATEGELLRAMVHFGALFDDLVNEPEDFCPVLEYRGEGGPAMWNEGTRRP</sequence>
<name>A0ABY1Q3H9_9SPHN</name>
<dbReference type="EMBL" id="FXUI01000002">
    <property type="protein sequence ID" value="SMP56734.1"/>
    <property type="molecule type" value="Genomic_DNA"/>
</dbReference>
<proteinExistence type="predicted"/>
<dbReference type="Proteomes" id="UP001157910">
    <property type="component" value="Unassembled WGS sequence"/>
</dbReference>
<organism evidence="1 2">
    <name type="scientific">Novosphingobium panipatense</name>
    <dbReference type="NCBI Taxonomy" id="428991"/>
    <lineage>
        <taxon>Bacteria</taxon>
        <taxon>Pseudomonadati</taxon>
        <taxon>Pseudomonadota</taxon>
        <taxon>Alphaproteobacteria</taxon>
        <taxon>Sphingomonadales</taxon>
        <taxon>Sphingomonadaceae</taxon>
        <taxon>Novosphingobium</taxon>
    </lineage>
</organism>
<accession>A0ABY1Q3H9</accession>
<evidence type="ECO:0000313" key="1">
    <source>
        <dbReference type="EMBL" id="SMP56734.1"/>
    </source>
</evidence>
<evidence type="ECO:0008006" key="3">
    <source>
        <dbReference type="Google" id="ProtNLM"/>
    </source>
</evidence>
<keyword evidence="2" id="KW-1185">Reference proteome</keyword>
<gene>
    <name evidence="1" type="ORF">SAMN06296065_102175</name>
</gene>